<organism evidence="1 2">
    <name type="scientific">Nonomuraea purpurea</name>
    <dbReference type="NCBI Taxonomy" id="1849276"/>
    <lineage>
        <taxon>Bacteria</taxon>
        <taxon>Bacillati</taxon>
        <taxon>Actinomycetota</taxon>
        <taxon>Actinomycetes</taxon>
        <taxon>Streptosporangiales</taxon>
        <taxon>Streptosporangiaceae</taxon>
        <taxon>Nonomuraea</taxon>
    </lineage>
</organism>
<sequence>MDELKLIEAAFAEPEPTPQAAATGRARFLRLAHEAQASRPARPRRGWAAALPIRRVALVGAMAVMLTGGIIVTQVSLGGSDPHTPGYLIAAPPADAKALLTLAARAAAGQRDTVPSRGQYVYTKVLAQRSLYTKDESGATQYTKVLASEERWEAGDVGKPWLSREQSLSATGPAPRKYWDRGIVDIVHESSRCPGKPVHTRLGAWPTDPVQVRAKIVADTGEEPLRIWRTLQSLVRESVVRPSLGAALYEVAAGLDGIVLIGDAVDVAGRPGLAVAMDEGNGTRSELIFDRTTYRYLGERTVNIRDSQVELPSGGEYTQKKGTVTGTAVLAADLAPGLPEVSPKASRMKIPC</sequence>
<reference evidence="2" key="1">
    <citation type="journal article" date="2019" name="Int. J. Syst. Evol. Microbiol.">
        <title>The Global Catalogue of Microorganisms (GCM) 10K type strain sequencing project: providing services to taxonomists for standard genome sequencing and annotation.</title>
        <authorList>
            <consortium name="The Broad Institute Genomics Platform"/>
            <consortium name="The Broad Institute Genome Sequencing Center for Infectious Disease"/>
            <person name="Wu L."/>
            <person name="Ma J."/>
        </authorList>
    </citation>
    <scope>NUCLEOTIDE SEQUENCE [LARGE SCALE GENOMIC DNA]</scope>
    <source>
        <strain evidence="2">TBRC 1276</strain>
    </source>
</reference>
<protein>
    <submittedName>
        <fullName evidence="1">CU044_5270 family protein</fullName>
    </submittedName>
</protein>
<evidence type="ECO:0000313" key="2">
    <source>
        <dbReference type="Proteomes" id="UP001595851"/>
    </source>
</evidence>
<proteinExistence type="predicted"/>
<dbReference type="NCBIfam" id="NF038083">
    <property type="entry name" value="CU044_5270_fam"/>
    <property type="match status" value="1"/>
</dbReference>
<gene>
    <name evidence="1" type="ORF">ACFOY2_53525</name>
</gene>
<dbReference type="EMBL" id="JBHSBI010000057">
    <property type="protein sequence ID" value="MFC4016117.1"/>
    <property type="molecule type" value="Genomic_DNA"/>
</dbReference>
<dbReference type="Proteomes" id="UP001595851">
    <property type="component" value="Unassembled WGS sequence"/>
</dbReference>
<accession>A0ABV8GTS7</accession>
<dbReference type="InterPro" id="IPR047789">
    <property type="entry name" value="CU044_5270-like"/>
</dbReference>
<keyword evidence="2" id="KW-1185">Reference proteome</keyword>
<dbReference type="RefSeq" id="WP_379535912.1">
    <property type="nucleotide sequence ID" value="NZ_JBHSBI010000057.1"/>
</dbReference>
<evidence type="ECO:0000313" key="1">
    <source>
        <dbReference type="EMBL" id="MFC4016117.1"/>
    </source>
</evidence>
<comment type="caution">
    <text evidence="1">The sequence shown here is derived from an EMBL/GenBank/DDBJ whole genome shotgun (WGS) entry which is preliminary data.</text>
</comment>
<name>A0ABV8GTS7_9ACTN</name>